<evidence type="ECO:0000313" key="1">
    <source>
        <dbReference type="EMBL" id="KAK4013720.1"/>
    </source>
</evidence>
<sequence>MCYMVYLYSNSTNSFQPRINAALGVLISESGFVISWVFKFGFTGGEVSLVNSGLFIPVTNLLFQFQVSLGPPIVQFARRNSKWHIGCGLDGSCVWSLGHVGVSLVYTLRTLNVREDLPSSVKQMKTNGITVYSH</sequence>
<organism evidence="1 2">
    <name type="scientific">Daphnia magna</name>
    <dbReference type="NCBI Taxonomy" id="35525"/>
    <lineage>
        <taxon>Eukaryota</taxon>
        <taxon>Metazoa</taxon>
        <taxon>Ecdysozoa</taxon>
        <taxon>Arthropoda</taxon>
        <taxon>Crustacea</taxon>
        <taxon>Branchiopoda</taxon>
        <taxon>Diplostraca</taxon>
        <taxon>Cladocera</taxon>
        <taxon>Anomopoda</taxon>
        <taxon>Daphniidae</taxon>
        <taxon>Daphnia</taxon>
    </lineage>
</organism>
<gene>
    <name evidence="1" type="ORF">OUZ56_026272</name>
</gene>
<accession>A0ABQ9ZM87</accession>
<comment type="caution">
    <text evidence="1">The sequence shown here is derived from an EMBL/GenBank/DDBJ whole genome shotgun (WGS) entry which is preliminary data.</text>
</comment>
<evidence type="ECO:0000313" key="2">
    <source>
        <dbReference type="Proteomes" id="UP001234178"/>
    </source>
</evidence>
<dbReference type="Proteomes" id="UP001234178">
    <property type="component" value="Unassembled WGS sequence"/>
</dbReference>
<protein>
    <submittedName>
        <fullName evidence="1">Uncharacterized protein</fullName>
    </submittedName>
</protein>
<name>A0ABQ9ZM87_9CRUS</name>
<keyword evidence="2" id="KW-1185">Reference proteome</keyword>
<dbReference type="EMBL" id="JAOYFB010000004">
    <property type="protein sequence ID" value="KAK4013720.1"/>
    <property type="molecule type" value="Genomic_DNA"/>
</dbReference>
<proteinExistence type="predicted"/>
<reference evidence="1 2" key="1">
    <citation type="journal article" date="2023" name="Nucleic Acids Res.">
        <title>The hologenome of Daphnia magna reveals possible DNA methylation and microbiome-mediated evolution of the host genome.</title>
        <authorList>
            <person name="Chaturvedi A."/>
            <person name="Li X."/>
            <person name="Dhandapani V."/>
            <person name="Marshall H."/>
            <person name="Kissane S."/>
            <person name="Cuenca-Cambronero M."/>
            <person name="Asole G."/>
            <person name="Calvet F."/>
            <person name="Ruiz-Romero M."/>
            <person name="Marangio P."/>
            <person name="Guigo R."/>
            <person name="Rago D."/>
            <person name="Mirbahai L."/>
            <person name="Eastwood N."/>
            <person name="Colbourne J.K."/>
            <person name="Zhou J."/>
            <person name="Mallon E."/>
            <person name="Orsini L."/>
        </authorList>
    </citation>
    <scope>NUCLEOTIDE SEQUENCE [LARGE SCALE GENOMIC DNA]</scope>
    <source>
        <strain evidence="1">LRV0_1</strain>
    </source>
</reference>